<dbReference type="STRING" id="41875.K8EGH2"/>
<dbReference type="eggNOG" id="ENOG502SE28">
    <property type="taxonomic scope" value="Eukaryota"/>
</dbReference>
<protein>
    <recommendedName>
        <fullName evidence="4">Spc7 kinetochore protein domain-containing protein</fullName>
    </recommendedName>
</protein>
<feature type="region of interest" description="Disordered" evidence="1">
    <location>
        <begin position="15"/>
        <end position="34"/>
    </location>
</feature>
<reference evidence="2 3" key="1">
    <citation type="submission" date="2011-10" db="EMBL/GenBank/DDBJ databases">
        <authorList>
            <person name="Genoscope - CEA"/>
        </authorList>
    </citation>
    <scope>NUCLEOTIDE SEQUENCE [LARGE SCALE GENOMIC DNA]</scope>
    <source>
        <strain evidence="2 3">RCC 1105</strain>
    </source>
</reference>
<keyword evidence="3" id="KW-1185">Reference proteome</keyword>
<evidence type="ECO:0000313" key="2">
    <source>
        <dbReference type="EMBL" id="CCO17089.1"/>
    </source>
</evidence>
<dbReference type="Proteomes" id="UP000198341">
    <property type="component" value="Chromosome 6"/>
</dbReference>
<dbReference type="KEGG" id="bpg:Bathy06g00980"/>
<feature type="region of interest" description="Disordered" evidence="1">
    <location>
        <begin position="346"/>
        <end position="372"/>
    </location>
</feature>
<dbReference type="OrthoDB" id="10379006at2759"/>
<feature type="compositionally biased region" description="Acidic residues" evidence="1">
    <location>
        <begin position="67"/>
        <end position="78"/>
    </location>
</feature>
<proteinExistence type="predicted"/>
<organism evidence="2 3">
    <name type="scientific">Bathycoccus prasinos</name>
    <dbReference type="NCBI Taxonomy" id="41875"/>
    <lineage>
        <taxon>Eukaryota</taxon>
        <taxon>Viridiplantae</taxon>
        <taxon>Chlorophyta</taxon>
        <taxon>Mamiellophyceae</taxon>
        <taxon>Mamiellales</taxon>
        <taxon>Bathycoccaceae</taxon>
        <taxon>Bathycoccus</taxon>
    </lineage>
</organism>
<name>K8EGH2_9CHLO</name>
<gene>
    <name evidence="2" type="ORF">Bathy06g00980</name>
</gene>
<sequence>MKLFITFIKPVQESNNSNTKTRDSFGTAGGGKGGAALDETMLNQSLLNDSSIVNDDVDFQLSGLEPLQEEEEDGDVDDDVTRNQTTTGFSYQPTEGLTTSVIPSMANLVEEDEKEDDDDEEEGRDKNVGAGGRGDEGATTALITEAVPSMSRLLDEDEEHDKENISATENRSVDANVSAEQVVQQEDEITLGSVLNVTVNNNQSIASQYTSGGTEKLNVTNSVDDSMMQNNNNNNKQQPITPSFTFGFDSSLDPDLVDKDGSSREHATITPATATTTATRMNTTTRLNNTTTNNTTTINTGTMNVTMGYDDEDFDEIDLRAKANKEMGTETYEFLYGAGANATRRLTGTQPLNSTNTLSSSAQETPSMTLGGNVANANTTQLQTPFDAPSSNAKSEHDGFTPGESTLRMAEALRKQQHGQEALQTMRMNYQVDGNDTNMHSVTVTKDDIFRRQSQMYNTPGARYNRNRRSSALMLLDRSELHGHYTPTFDNDKARNFGTPARKGALKGLPVELPPIPDALLAKDAKPLELSDLYHACQVSFVPAENMRRSSIAFGQLATLPPPETCEDGLKIVCLVNPLIEALESFHEDLGEKMHSLSAEVEKLRSEVEIAQPMFLRLASSDDPQHKREVSRAGQALKKKCKMGANERFDRRKLNAETTVNEALRAHEKIAQNSKESVRQSRERLVELRHIAERKLELLRKKRSEQMLAIENAKKPDATRTDVMNAVLDSRAALQAANNLDIKLETTVAEKQAKQVALPNEVESLKERVEEMRIAVQNDPTLENNQELTMNLTRMITASSMKALGNGNSRFSIAANNAQTPGKMRLASRVRLSQKAKKAESLADDYSIIASLAPFSLERVDGAESAELTLRVGELFLVTLDARTGAGRCTLVQSSSDNNINSDSPLGIENVKKFAAAVAGAPFAWNIGDQSSSKIIIPGAGCSGVLQNVCPRLRAAEAIVKECEKCRDAFTSISNIVLEEDGKISLTFSDVRRGRILDVSLDMRLTVEDADASNDSIGSRDDVKCAFGFGTSKENTERSLRRALRRSNASVFGAKKLFSTCKLVDAVVRGGVDATNAAFAVPDLPASKKMSSGNSAPLNTAMVR</sequence>
<feature type="compositionally biased region" description="Polar residues" evidence="1">
    <location>
        <begin position="82"/>
        <end position="102"/>
    </location>
</feature>
<feature type="region of interest" description="Disordered" evidence="1">
    <location>
        <begin position="66"/>
        <end position="141"/>
    </location>
</feature>
<dbReference type="RefSeq" id="XP_007512489.1">
    <property type="nucleotide sequence ID" value="XM_007512427.1"/>
</dbReference>
<evidence type="ECO:0000256" key="1">
    <source>
        <dbReference type="SAM" id="MobiDB-lite"/>
    </source>
</evidence>
<accession>K8EGH2</accession>
<feature type="compositionally biased region" description="Acidic residues" evidence="1">
    <location>
        <begin position="109"/>
        <end position="122"/>
    </location>
</feature>
<evidence type="ECO:0000313" key="3">
    <source>
        <dbReference type="Proteomes" id="UP000198341"/>
    </source>
</evidence>
<dbReference type="AlphaFoldDB" id="K8EGH2"/>
<dbReference type="GeneID" id="19015078"/>
<evidence type="ECO:0008006" key="4">
    <source>
        <dbReference type="Google" id="ProtNLM"/>
    </source>
</evidence>
<dbReference type="EMBL" id="FO082273">
    <property type="protein sequence ID" value="CCO17089.1"/>
    <property type="molecule type" value="Genomic_DNA"/>
</dbReference>